<reference evidence="2 4" key="1">
    <citation type="submission" date="2023-05" db="EMBL/GenBank/DDBJ databases">
        <title>Metabolic capabilities are highly conserved among human nasal-associated Corynebacterium species in pangenomic analyses.</title>
        <authorList>
            <person name="Tran T.H."/>
            <person name="Roberts A.Q."/>
            <person name="Escapa I.F."/>
            <person name="Gao W."/>
            <person name="Conlan S."/>
            <person name="Kong H."/>
            <person name="Segre J.A."/>
            <person name="Kelly M.S."/>
            <person name="Lemon K.P."/>
        </authorList>
    </citation>
    <scope>NUCLEOTIDE SEQUENCE</scope>
    <source>
        <strain evidence="2">KPL2773</strain>
        <strain evidence="1 4">KPL3772</strain>
    </source>
</reference>
<dbReference type="Proteomes" id="UP001239759">
    <property type="component" value="Unassembled WGS sequence"/>
</dbReference>
<evidence type="ECO:0000313" key="2">
    <source>
        <dbReference type="EMBL" id="MDK4306751.1"/>
    </source>
</evidence>
<sequence>MSMNSISSAESAEITPAEKHADDLPICRSTLAFPLCIVPTSPALVAQLAPADTASGRIRHRVREILRMLVDTTRESGTPVTEIVLVGSQDPRWHTEHRGNFRAWGAPEIQLADGHYLAELVLRYLCNELEPLITASYGSLQEFAAHQHELGTLVLMGIDGSAGLSQSAPLAELPTASHAHQWSQALLGGNTSGPGFATHPNSEQLSRAGVWEPELWLEIAQLKAAGGITSLHLHDLDTTHGVARYIATGLIEPAAVLNRFFQQEF</sequence>
<gene>
    <name evidence="1" type="ORF">QPX23_05255</name>
    <name evidence="2" type="ORF">QPX42_04185</name>
</gene>
<dbReference type="EMBL" id="JASNVH010000005">
    <property type="protein sequence ID" value="MDK4306751.1"/>
    <property type="molecule type" value="Genomic_DNA"/>
</dbReference>
<protein>
    <submittedName>
        <fullName evidence="2">Uncharacterized protein</fullName>
    </submittedName>
</protein>
<dbReference type="EMBL" id="JASNUQ010000006">
    <property type="protein sequence ID" value="MDK4290140.1"/>
    <property type="molecule type" value="Genomic_DNA"/>
</dbReference>
<dbReference type="AlphaFoldDB" id="A0AAP4BPA6"/>
<evidence type="ECO:0000313" key="3">
    <source>
        <dbReference type="Proteomes" id="UP001224412"/>
    </source>
</evidence>
<evidence type="ECO:0000313" key="4">
    <source>
        <dbReference type="Proteomes" id="UP001239759"/>
    </source>
</evidence>
<organism evidence="2 3">
    <name type="scientific">Corynebacterium pseudodiphtheriticum</name>
    <dbReference type="NCBI Taxonomy" id="37637"/>
    <lineage>
        <taxon>Bacteria</taxon>
        <taxon>Bacillati</taxon>
        <taxon>Actinomycetota</taxon>
        <taxon>Actinomycetes</taxon>
        <taxon>Mycobacteriales</taxon>
        <taxon>Corynebacteriaceae</taxon>
        <taxon>Corynebacterium</taxon>
    </lineage>
</organism>
<comment type="caution">
    <text evidence="2">The sequence shown here is derived from an EMBL/GenBank/DDBJ whole genome shotgun (WGS) entry which is preliminary data.</text>
</comment>
<proteinExistence type="predicted"/>
<dbReference type="Proteomes" id="UP001224412">
    <property type="component" value="Unassembled WGS sequence"/>
</dbReference>
<keyword evidence="4" id="KW-1185">Reference proteome</keyword>
<dbReference type="RefSeq" id="WP_152514610.1">
    <property type="nucleotide sequence ID" value="NZ_CP051667.1"/>
</dbReference>
<evidence type="ECO:0000313" key="1">
    <source>
        <dbReference type="EMBL" id="MDK4290140.1"/>
    </source>
</evidence>
<accession>A0AAP4BPA6</accession>
<name>A0AAP4BPA6_9CORY</name>